<dbReference type="AlphaFoldDB" id="A0A5N6RM30"/>
<evidence type="ECO:0000256" key="1">
    <source>
        <dbReference type="SAM" id="MobiDB-lite"/>
    </source>
</evidence>
<feature type="region of interest" description="Disordered" evidence="1">
    <location>
        <begin position="1"/>
        <end position="25"/>
    </location>
</feature>
<proteinExistence type="predicted"/>
<evidence type="ECO:0000313" key="2">
    <source>
        <dbReference type="EMBL" id="KAE8099855.1"/>
    </source>
</evidence>
<evidence type="ECO:0000313" key="3">
    <source>
        <dbReference type="Proteomes" id="UP000327013"/>
    </source>
</evidence>
<dbReference type="EMBL" id="CM017327">
    <property type="protein sequence ID" value="KAE8099855.1"/>
    <property type="molecule type" value="Genomic_DNA"/>
</dbReference>
<gene>
    <name evidence="2" type="ORF">FH972_017800</name>
</gene>
<name>A0A5N6RM30_9ROSI</name>
<dbReference type="Proteomes" id="UP000327013">
    <property type="component" value="Chromosome 7"/>
</dbReference>
<keyword evidence="3" id="KW-1185">Reference proteome</keyword>
<accession>A0A5N6RM30</accession>
<protein>
    <submittedName>
        <fullName evidence="2">Uncharacterized protein</fullName>
    </submittedName>
</protein>
<sequence length="69" mass="7180">MAGGGNGESSAYSSSTRLSSTPSSSVDPFISLVIITPDSTVYAPDGSRNLLIFPTMSPMLNGGTFEEIY</sequence>
<organism evidence="2 3">
    <name type="scientific">Carpinus fangiana</name>
    <dbReference type="NCBI Taxonomy" id="176857"/>
    <lineage>
        <taxon>Eukaryota</taxon>
        <taxon>Viridiplantae</taxon>
        <taxon>Streptophyta</taxon>
        <taxon>Embryophyta</taxon>
        <taxon>Tracheophyta</taxon>
        <taxon>Spermatophyta</taxon>
        <taxon>Magnoliopsida</taxon>
        <taxon>eudicotyledons</taxon>
        <taxon>Gunneridae</taxon>
        <taxon>Pentapetalae</taxon>
        <taxon>rosids</taxon>
        <taxon>fabids</taxon>
        <taxon>Fagales</taxon>
        <taxon>Betulaceae</taxon>
        <taxon>Carpinus</taxon>
    </lineage>
</organism>
<feature type="compositionally biased region" description="Low complexity" evidence="1">
    <location>
        <begin position="9"/>
        <end position="25"/>
    </location>
</feature>
<reference evidence="2 3" key="1">
    <citation type="submission" date="2019-06" db="EMBL/GenBank/DDBJ databases">
        <title>A chromosomal-level reference genome of Carpinus fangiana (Coryloideae, Betulaceae).</title>
        <authorList>
            <person name="Yang X."/>
            <person name="Wang Z."/>
            <person name="Zhang L."/>
            <person name="Hao G."/>
            <person name="Liu J."/>
            <person name="Yang Y."/>
        </authorList>
    </citation>
    <scope>NUCLEOTIDE SEQUENCE [LARGE SCALE GENOMIC DNA]</scope>
    <source>
        <strain evidence="2">Cfa_2016G</strain>
        <tissue evidence="2">Leaf</tissue>
    </source>
</reference>